<dbReference type="AlphaFoldDB" id="A0AAE1EFH0"/>
<dbReference type="InterPro" id="IPR003961">
    <property type="entry name" value="FN3_dom"/>
</dbReference>
<dbReference type="EMBL" id="JAWQEG010009288">
    <property type="protein sequence ID" value="KAK3848880.1"/>
    <property type="molecule type" value="Genomic_DNA"/>
</dbReference>
<gene>
    <name evidence="2" type="ORF">Pcinc_044345</name>
</gene>
<dbReference type="Pfam" id="PF00041">
    <property type="entry name" value="fn3"/>
    <property type="match status" value="1"/>
</dbReference>
<evidence type="ECO:0000313" key="3">
    <source>
        <dbReference type="Proteomes" id="UP001286313"/>
    </source>
</evidence>
<dbReference type="Proteomes" id="UP001286313">
    <property type="component" value="Unassembled WGS sequence"/>
</dbReference>
<sequence>MRVSVSVTEGHQRSETLVNVIAAPAGSYGLLVQWTLINNTTSQQVGWFEVGWSGEGGEGEDGKDTVNGDTYEYNITDVEHCTTYNITVQPFSSQNDLTLGDPGVTQATTVTQ</sequence>
<dbReference type="Gene3D" id="2.60.40.10">
    <property type="entry name" value="Immunoglobulins"/>
    <property type="match status" value="1"/>
</dbReference>
<dbReference type="InterPro" id="IPR036116">
    <property type="entry name" value="FN3_sf"/>
</dbReference>
<dbReference type="PROSITE" id="PS50853">
    <property type="entry name" value="FN3"/>
    <property type="match status" value="1"/>
</dbReference>
<feature type="domain" description="Fibronectin type-III" evidence="1">
    <location>
        <begin position="16"/>
        <end position="112"/>
    </location>
</feature>
<comment type="caution">
    <text evidence="2">The sequence shown here is derived from an EMBL/GenBank/DDBJ whole genome shotgun (WGS) entry which is preliminary data.</text>
</comment>
<dbReference type="InterPro" id="IPR013783">
    <property type="entry name" value="Ig-like_fold"/>
</dbReference>
<accession>A0AAE1EFH0</accession>
<protein>
    <recommendedName>
        <fullName evidence="1">Fibronectin type-III domain-containing protein</fullName>
    </recommendedName>
</protein>
<feature type="non-terminal residue" evidence="2">
    <location>
        <position position="1"/>
    </location>
</feature>
<evidence type="ECO:0000313" key="2">
    <source>
        <dbReference type="EMBL" id="KAK3848880.1"/>
    </source>
</evidence>
<proteinExistence type="predicted"/>
<name>A0AAE1EFH0_PETCI</name>
<dbReference type="SUPFAM" id="SSF49265">
    <property type="entry name" value="Fibronectin type III"/>
    <property type="match status" value="1"/>
</dbReference>
<evidence type="ECO:0000259" key="1">
    <source>
        <dbReference type="PROSITE" id="PS50853"/>
    </source>
</evidence>
<organism evidence="2 3">
    <name type="scientific">Petrolisthes cinctipes</name>
    <name type="common">Flat porcelain crab</name>
    <dbReference type="NCBI Taxonomy" id="88211"/>
    <lineage>
        <taxon>Eukaryota</taxon>
        <taxon>Metazoa</taxon>
        <taxon>Ecdysozoa</taxon>
        <taxon>Arthropoda</taxon>
        <taxon>Crustacea</taxon>
        <taxon>Multicrustacea</taxon>
        <taxon>Malacostraca</taxon>
        <taxon>Eumalacostraca</taxon>
        <taxon>Eucarida</taxon>
        <taxon>Decapoda</taxon>
        <taxon>Pleocyemata</taxon>
        <taxon>Anomura</taxon>
        <taxon>Galatheoidea</taxon>
        <taxon>Porcellanidae</taxon>
        <taxon>Petrolisthes</taxon>
    </lineage>
</organism>
<keyword evidence="3" id="KW-1185">Reference proteome</keyword>
<reference evidence="2" key="1">
    <citation type="submission" date="2023-10" db="EMBL/GenBank/DDBJ databases">
        <title>Genome assemblies of two species of porcelain crab, Petrolisthes cinctipes and Petrolisthes manimaculis (Anomura: Porcellanidae).</title>
        <authorList>
            <person name="Angst P."/>
        </authorList>
    </citation>
    <scope>NUCLEOTIDE SEQUENCE</scope>
    <source>
        <strain evidence="2">PB745_01</strain>
        <tissue evidence="2">Gill</tissue>
    </source>
</reference>